<evidence type="ECO:0000256" key="1">
    <source>
        <dbReference type="SAM" id="MobiDB-lite"/>
    </source>
</evidence>
<proteinExistence type="predicted"/>
<gene>
    <name evidence="2" type="ORF">F0L46_21440</name>
</gene>
<dbReference type="InterPro" id="IPR008868">
    <property type="entry name" value="TniB"/>
</dbReference>
<dbReference type="SUPFAM" id="SSF52540">
    <property type="entry name" value="P-loop containing nucleoside triphosphate hydrolases"/>
    <property type="match status" value="1"/>
</dbReference>
<dbReference type="InterPro" id="IPR027417">
    <property type="entry name" value="P-loop_NTPase"/>
</dbReference>
<feature type="compositionally biased region" description="Basic and acidic residues" evidence="1">
    <location>
        <begin position="12"/>
        <end position="22"/>
    </location>
</feature>
<name>A0A5B2V5V9_9HYPH</name>
<evidence type="ECO:0000313" key="2">
    <source>
        <dbReference type="EMBL" id="KAA2234913.1"/>
    </source>
</evidence>
<dbReference type="Gene3D" id="3.40.50.300">
    <property type="entry name" value="P-loop containing nucleotide triphosphate hydrolases"/>
    <property type="match status" value="1"/>
</dbReference>
<comment type="caution">
    <text evidence="2">The sequence shown here is derived from an EMBL/GenBank/DDBJ whole genome shotgun (WGS) entry which is preliminary data.</text>
</comment>
<accession>A0A5B2V5V9</accession>
<feature type="region of interest" description="Disordered" evidence="1">
    <location>
        <begin position="1"/>
        <end position="22"/>
    </location>
</feature>
<protein>
    <submittedName>
        <fullName evidence="2">AAA family ATPase</fullName>
    </submittedName>
</protein>
<keyword evidence="3" id="KW-1185">Reference proteome</keyword>
<dbReference type="Proteomes" id="UP000323142">
    <property type="component" value="Unassembled WGS sequence"/>
</dbReference>
<reference evidence="2 3" key="2">
    <citation type="submission" date="2019-09" db="EMBL/GenBank/DDBJ databases">
        <authorList>
            <person name="Jin C."/>
        </authorList>
    </citation>
    <scope>NUCLEOTIDE SEQUENCE [LARGE SCALE GENOMIC DNA]</scope>
    <source>
        <strain evidence="2 3">BN140002</strain>
    </source>
</reference>
<sequence>MSDTVQTFTPKQRQERAARSPGERQTIMKSMFVGHTNFTLATEAIARFHMPVKGGVHDTGCLFVLAGVPRAGKSYVLQRYARDFPNVTGEKGVERPVVYVDLPVDCSKRGFVEALAGALNTGHAAKTNVDDIFGNVLNDLRHQKVQLLLLDETQEAFSTKRPAAATAAKGYIRKILNLRTLNVVAAGLPETYSLMAADEQLKGRGNLPYHVVYPYDWENKEHRGLFRLLCDSIDERLPFAEKSKLGSVQTAWRLHWVSDGVVGRLTDFIFPAACDALNEGSPNVTWGHFADHYDRIKPPGQTFNPFRDEMGSSPGKAA</sequence>
<dbReference type="RefSeq" id="WP_149821416.1">
    <property type="nucleotide sequence ID" value="NZ_VUOA01000040.1"/>
</dbReference>
<dbReference type="OrthoDB" id="8370580at2"/>
<reference evidence="2 3" key="1">
    <citation type="submission" date="2019-09" db="EMBL/GenBank/DDBJ databases">
        <title>Salinarimonas rosea gen. nov., sp. nov., a new member of the a-2 subgroup of the Proteobacteria.</title>
        <authorList>
            <person name="Liu J."/>
        </authorList>
    </citation>
    <scope>NUCLEOTIDE SEQUENCE [LARGE SCALE GENOMIC DNA]</scope>
    <source>
        <strain evidence="2 3">BN140002</strain>
    </source>
</reference>
<evidence type="ECO:0000313" key="3">
    <source>
        <dbReference type="Proteomes" id="UP000323142"/>
    </source>
</evidence>
<feature type="compositionally biased region" description="Polar residues" evidence="1">
    <location>
        <begin position="1"/>
        <end position="11"/>
    </location>
</feature>
<dbReference type="AlphaFoldDB" id="A0A5B2V5V9"/>
<dbReference type="EMBL" id="VUOA01000040">
    <property type="protein sequence ID" value="KAA2234913.1"/>
    <property type="molecule type" value="Genomic_DNA"/>
</dbReference>
<organism evidence="2 3">
    <name type="scientific">Salinarimonas soli</name>
    <dbReference type="NCBI Taxonomy" id="1638099"/>
    <lineage>
        <taxon>Bacteria</taxon>
        <taxon>Pseudomonadati</taxon>
        <taxon>Pseudomonadota</taxon>
        <taxon>Alphaproteobacteria</taxon>
        <taxon>Hyphomicrobiales</taxon>
        <taxon>Salinarimonadaceae</taxon>
        <taxon>Salinarimonas</taxon>
    </lineage>
</organism>
<dbReference type="Pfam" id="PF05621">
    <property type="entry name" value="TniB"/>
    <property type="match status" value="1"/>
</dbReference>